<dbReference type="PANTHER" id="PTHR43788:SF8">
    <property type="entry name" value="DNA-BINDING PROTEIN SMUBP-2"/>
    <property type="match status" value="1"/>
</dbReference>
<dbReference type="GO" id="GO:0016787">
    <property type="term" value="F:hydrolase activity"/>
    <property type="evidence" value="ECO:0007669"/>
    <property type="project" value="UniProtKB-KW"/>
</dbReference>
<dbReference type="GO" id="GO:0043139">
    <property type="term" value="F:5'-3' DNA helicase activity"/>
    <property type="evidence" value="ECO:0007669"/>
    <property type="project" value="TreeGrafter"/>
</dbReference>
<dbReference type="SUPFAM" id="SSF52540">
    <property type="entry name" value="P-loop containing nucleoside triphosphate hydrolases"/>
    <property type="match status" value="1"/>
</dbReference>
<keyword evidence="3" id="KW-0378">Hydrolase</keyword>
<dbReference type="InterPro" id="IPR041679">
    <property type="entry name" value="DNA2/NAM7-like_C"/>
</dbReference>
<evidence type="ECO:0000256" key="3">
    <source>
        <dbReference type="ARBA" id="ARBA00022801"/>
    </source>
</evidence>
<dbReference type="Gene3D" id="3.40.50.300">
    <property type="entry name" value="P-loop containing nucleotide triphosphate hydrolases"/>
    <property type="match status" value="2"/>
</dbReference>
<evidence type="ECO:0000256" key="2">
    <source>
        <dbReference type="ARBA" id="ARBA00022741"/>
    </source>
</evidence>
<dbReference type="PANTHER" id="PTHR43788">
    <property type="entry name" value="DNA2/NAM7 HELICASE FAMILY MEMBER"/>
    <property type="match status" value="1"/>
</dbReference>
<protein>
    <submittedName>
        <fullName evidence="8">AAA family ATPase</fullName>
    </submittedName>
</protein>
<evidence type="ECO:0000313" key="8">
    <source>
        <dbReference type="EMBL" id="HIZ68686.1"/>
    </source>
</evidence>
<dbReference type="InterPro" id="IPR050534">
    <property type="entry name" value="Coronavir_polyprotein_1ab"/>
</dbReference>
<dbReference type="EMBL" id="DXBE01000021">
    <property type="protein sequence ID" value="HIZ68686.1"/>
    <property type="molecule type" value="Genomic_DNA"/>
</dbReference>
<dbReference type="Pfam" id="PF13086">
    <property type="entry name" value="AAA_11"/>
    <property type="match status" value="2"/>
</dbReference>
<dbReference type="InterPro" id="IPR047187">
    <property type="entry name" value="SF1_C_Upf1"/>
</dbReference>
<evidence type="ECO:0000313" key="9">
    <source>
        <dbReference type="Proteomes" id="UP000824055"/>
    </source>
</evidence>
<keyword evidence="5" id="KW-0067">ATP-binding</keyword>
<reference evidence="8" key="1">
    <citation type="journal article" date="2021" name="PeerJ">
        <title>Extensive microbial diversity within the chicken gut microbiome revealed by metagenomics and culture.</title>
        <authorList>
            <person name="Gilroy R."/>
            <person name="Ravi A."/>
            <person name="Getino M."/>
            <person name="Pursley I."/>
            <person name="Horton D.L."/>
            <person name="Alikhan N.F."/>
            <person name="Baker D."/>
            <person name="Gharbi K."/>
            <person name="Hall N."/>
            <person name="Watson M."/>
            <person name="Adriaenssens E.M."/>
            <person name="Foster-Nyarko E."/>
            <person name="Jarju S."/>
            <person name="Secka A."/>
            <person name="Antonio M."/>
            <person name="Oren A."/>
            <person name="Chaudhuri R.R."/>
            <person name="La Ragione R."/>
            <person name="Hildebrand F."/>
            <person name="Pallen M.J."/>
        </authorList>
    </citation>
    <scope>NUCLEOTIDE SEQUENCE</scope>
    <source>
        <strain evidence="8">ChiHecec3B27-8219</strain>
    </source>
</reference>
<feature type="domain" description="DNA2/NAM7 helicase-like C-terminal" evidence="7">
    <location>
        <begin position="885"/>
        <end position="1101"/>
    </location>
</feature>
<reference evidence="8" key="2">
    <citation type="submission" date="2021-04" db="EMBL/GenBank/DDBJ databases">
        <authorList>
            <person name="Gilroy R."/>
        </authorList>
    </citation>
    <scope>NUCLEOTIDE SEQUENCE</scope>
    <source>
        <strain evidence="8">ChiHecec3B27-8219</strain>
    </source>
</reference>
<evidence type="ECO:0000256" key="4">
    <source>
        <dbReference type="ARBA" id="ARBA00022806"/>
    </source>
</evidence>
<organism evidence="8 9">
    <name type="scientific">Candidatus Prevotella avicola</name>
    <dbReference type="NCBI Taxonomy" id="2838738"/>
    <lineage>
        <taxon>Bacteria</taxon>
        <taxon>Pseudomonadati</taxon>
        <taxon>Bacteroidota</taxon>
        <taxon>Bacteroidia</taxon>
        <taxon>Bacteroidales</taxon>
        <taxon>Prevotellaceae</taxon>
        <taxon>Prevotella</taxon>
    </lineage>
</organism>
<keyword evidence="2" id="KW-0547">Nucleotide-binding</keyword>
<comment type="caution">
    <text evidence="8">The sequence shown here is derived from an EMBL/GenBank/DDBJ whole genome shotgun (WGS) entry which is preliminary data.</text>
</comment>
<dbReference type="AlphaFoldDB" id="A0A9D2FXT1"/>
<name>A0A9D2FXT1_9BACT</name>
<evidence type="ECO:0000256" key="1">
    <source>
        <dbReference type="ARBA" id="ARBA00007913"/>
    </source>
</evidence>
<dbReference type="CDD" id="cd18808">
    <property type="entry name" value="SF1_C_Upf1"/>
    <property type="match status" value="1"/>
</dbReference>
<dbReference type="GO" id="GO:0005524">
    <property type="term" value="F:ATP binding"/>
    <property type="evidence" value="ECO:0007669"/>
    <property type="project" value="UniProtKB-KW"/>
</dbReference>
<accession>A0A9D2FXT1</accession>
<feature type="domain" description="DNA2/NAM7 helicase helicase" evidence="6">
    <location>
        <begin position="789"/>
        <end position="858"/>
    </location>
</feature>
<feature type="domain" description="DNA2/NAM7 helicase helicase" evidence="6">
    <location>
        <begin position="693"/>
        <end position="784"/>
    </location>
</feature>
<dbReference type="InterPro" id="IPR027417">
    <property type="entry name" value="P-loop_NTPase"/>
</dbReference>
<proteinExistence type="inferred from homology"/>
<evidence type="ECO:0000259" key="7">
    <source>
        <dbReference type="Pfam" id="PF13087"/>
    </source>
</evidence>
<sequence length="1129" mass="128303">MGNPIEAEELYGKVETALSETRLDMASRNKLLHEALLFCALEGTKDEGQAFGNLFFRVDYLCKKHGVKMTDKVAIQEARRHGNSDEPPTEEDLRYDARAVCVFISAVTNVCVPHELRGLLPSNPKLHEPSSRETRTQTRCIVHAAENGWIRATPDEQGGYYAVCLHDESRGVDNGYIAQLVKEGTQVNLLDCQVEDWRMKVAGEWCDKLVTPRLIVVEPDFPLDISSIATCFTEMGHHPLLYLLNQMKPRQTTQAILLGNFASAALDDVINSSQYRFEETLRENFQANAIDFCACEAFNAAEFKEQARQQAANLEATRDALFHQHEKEKALLEPSFLCEALGLRGRVDLMTTDLQLLVEQKSGRNRNIERNMPNGHYGFHLTPHYVQLLLYYGVLRYNFHMPPGAIDIRLLYSRFPPKQGLLAVSYYQQLFLEAMAYRNQVVSELLDIAQGGFAQKLPRFNSDALNVAGKGNAFVLRYKIPEVESVTIPLQQASPLERAYFCRMVTSVIREEVMSKMGGQEGVAHCSADLWSMPLNEKREAGTIYTGLQVIEKTKSEGSKGYDTLTLSIPPQPEEDFAPNFRQGDMAWLYAYREGKTPDARHSILYHCTIERIEMDKLTVHLRNGQQNPNVMGNGPFALEHADSSGGMGTQTQSLHLFLRSPKDKRDLLLGQRAPRKDETLSLSQSYDPRLDAILSQAKQARDYFLLMGPPGTGKTSRAMRFIVEEALKTGEKMLLMSYTNRAVDEICGMLADNGLPFLRVGNEYSCEERFRPYLFTAMARRHPKMAQIKQELIQAPIIVGTVASICGKPELLAIRHTDLAIIDEASQVLEPYLVGLLCQVGRFILIGDHKQLPAVTQQSPRDSVIANDEEGQLLRSIGLKDCRDSLFERLLRWEKQNGRQDFVGILRWQGRMHPEVADFPNRMFYAREKLEPVPCPHQKEPELPYHGEANDALDRQLRYHRMLFIASKDCLEPQLSDKVNTDEARIVAEVACRLRRFMGEEFNAKTSLGIIVPYRNQISLIRQRLEEKKLPELMDITIDTVERYQGSQRDVIIYSFTIQRQWQMNFLTANNFVEDGKVIDRKLNVALTRAREQMIITGNPHTLKGNSVFAQLMDYCKEKGGYLRSEDI</sequence>
<evidence type="ECO:0000259" key="6">
    <source>
        <dbReference type="Pfam" id="PF13086"/>
    </source>
</evidence>
<dbReference type="InterPro" id="IPR041677">
    <property type="entry name" value="DNA2/NAM7_AAA_11"/>
</dbReference>
<dbReference type="Proteomes" id="UP000824055">
    <property type="component" value="Unassembled WGS sequence"/>
</dbReference>
<comment type="similarity">
    <text evidence="1">Belongs to the DNA2/NAM7 helicase family.</text>
</comment>
<keyword evidence="4" id="KW-0347">Helicase</keyword>
<gene>
    <name evidence="8" type="ORF">H9966_02205</name>
</gene>
<dbReference type="Pfam" id="PF13087">
    <property type="entry name" value="AAA_12"/>
    <property type="match status" value="1"/>
</dbReference>
<evidence type="ECO:0000256" key="5">
    <source>
        <dbReference type="ARBA" id="ARBA00022840"/>
    </source>
</evidence>